<protein>
    <submittedName>
        <fullName evidence="7">Transcription factor glial cells missing</fullName>
    </submittedName>
</protein>
<evidence type="ECO:0000259" key="6">
    <source>
        <dbReference type="PROSITE" id="PS50807"/>
    </source>
</evidence>
<dbReference type="AlphaFoldDB" id="A0A8X7CAY8"/>
<accession>A0A8X7CAY8</accession>
<sequence length="617" mass="69975">MAYFEGSDVSSGAEKACFYLDLTYLLFSRDENKVTSYDAFQEWSDGHCRYVYRPDCEEARRHGSGWAMRNTNNHNVHILKKSCLGVLVCSARCTLDSGDKVHLRPAICDKARKKQQGKPCPNRKCSGRLEVLACRGHCGYPVTHFWRHTEHAIFFQAKGNHDHPKPEPKATAEARRTLHSPLQLHRRSKSIQDALSLELQLPLKENKRPDIHPAWRRNSSYENNKIARLEHQLQFSKKNGDTQCSCPPFECLCSKNYTSGCRSFSTINKEDASTYGELMPISFESSQTDCSVFQAIDKVLEDVACSYGHSTSYRLAAKVASDFDQAYYSSFADGYETEVERMNQSFYPPCDIYHSHSSVKQNHHIIEPHLLLPPPPLLHHPSNGSEDISSNFSDECPLTPIQHSMSDKTDIFPTFPEIEDVIHPSDILVLDQPLRKPGTWIDGEGQSHHQTVLPETYNHPNPTDEDMKDDYVVTSLDDPDVSQRFFAAIDNLLLQDYGNGENFLPQSDGTRESEKCVSEQMQPSWDNNPSFNSFFSHPQHHSTSDLGYSSEYTEAVSKEDPFIDHNHHQELKMTPNSFSSAFSAGLQQSSLACGRGIELTESELILPHRTNGQQMQY</sequence>
<dbReference type="PANTHER" id="PTHR12414">
    <property type="entry name" value="GLIAL CELLS MISSING RELATED/GLIDE"/>
    <property type="match status" value="1"/>
</dbReference>
<comment type="caution">
    <text evidence="7">The sequence shown here is derived from an EMBL/GenBank/DDBJ whole genome shotgun (WGS) entry which is preliminary data.</text>
</comment>
<dbReference type="OrthoDB" id="6241117at2759"/>
<keyword evidence="2" id="KW-0805">Transcription regulation</keyword>
<dbReference type="PROSITE" id="PS50807">
    <property type="entry name" value="GCM"/>
    <property type="match status" value="1"/>
</dbReference>
<dbReference type="Gene3D" id="3.30.70.3530">
    <property type="entry name" value="GCM motif"/>
    <property type="match status" value="1"/>
</dbReference>
<dbReference type="Pfam" id="PF03615">
    <property type="entry name" value="GCM"/>
    <property type="match status" value="1"/>
</dbReference>
<gene>
    <name evidence="7" type="primary">gcm</name>
    <name evidence="7" type="ORF">TNIN_85511</name>
</gene>
<evidence type="ECO:0000256" key="1">
    <source>
        <dbReference type="ARBA" id="ARBA00022473"/>
    </source>
</evidence>
<proteinExistence type="predicted"/>
<evidence type="ECO:0000256" key="5">
    <source>
        <dbReference type="ARBA" id="ARBA00023242"/>
    </source>
</evidence>
<evidence type="ECO:0000256" key="2">
    <source>
        <dbReference type="ARBA" id="ARBA00023015"/>
    </source>
</evidence>
<dbReference type="GO" id="GO:0000978">
    <property type="term" value="F:RNA polymerase II cis-regulatory region sequence-specific DNA binding"/>
    <property type="evidence" value="ECO:0007669"/>
    <property type="project" value="TreeGrafter"/>
</dbReference>
<dbReference type="InterPro" id="IPR003902">
    <property type="entry name" value="Tscrpt_reg_GCM"/>
</dbReference>
<dbReference type="InterPro" id="IPR039791">
    <property type="entry name" value="GCM"/>
</dbReference>
<dbReference type="EMBL" id="BMAV01011953">
    <property type="protein sequence ID" value="GFY58219.1"/>
    <property type="molecule type" value="Genomic_DNA"/>
</dbReference>
<dbReference type="GO" id="GO:0001228">
    <property type="term" value="F:DNA-binding transcription activator activity, RNA polymerase II-specific"/>
    <property type="evidence" value="ECO:0007669"/>
    <property type="project" value="InterPro"/>
</dbReference>
<dbReference type="GO" id="GO:0042063">
    <property type="term" value="P:gliogenesis"/>
    <property type="evidence" value="ECO:0007669"/>
    <property type="project" value="TreeGrafter"/>
</dbReference>
<evidence type="ECO:0000256" key="4">
    <source>
        <dbReference type="ARBA" id="ARBA00023163"/>
    </source>
</evidence>
<keyword evidence="8" id="KW-1185">Reference proteome</keyword>
<keyword evidence="5" id="KW-0539">Nucleus</keyword>
<dbReference type="InterPro" id="IPR043020">
    <property type="entry name" value="GCM_large"/>
</dbReference>
<evidence type="ECO:0000256" key="3">
    <source>
        <dbReference type="ARBA" id="ARBA00023125"/>
    </source>
</evidence>
<dbReference type="GO" id="GO:0005634">
    <property type="term" value="C:nucleus"/>
    <property type="evidence" value="ECO:0007669"/>
    <property type="project" value="TreeGrafter"/>
</dbReference>
<dbReference type="InterPro" id="IPR036115">
    <property type="entry name" value="GCM_dom_sf"/>
</dbReference>
<dbReference type="Proteomes" id="UP000886998">
    <property type="component" value="Unassembled WGS sequence"/>
</dbReference>
<keyword evidence="4" id="KW-0804">Transcription</keyword>
<evidence type="ECO:0000313" key="7">
    <source>
        <dbReference type="EMBL" id="GFY58219.1"/>
    </source>
</evidence>
<dbReference type="PANTHER" id="PTHR12414:SF8">
    <property type="entry name" value="TRANSCRIPTION FACTOR GLIAL CELLS MISSING-RELATED"/>
    <property type="match status" value="1"/>
</dbReference>
<keyword evidence="3" id="KW-0238">DNA-binding</keyword>
<name>A0A8X7CAY8_9ARAC</name>
<dbReference type="SUPFAM" id="SSF90073">
    <property type="entry name" value="GCM domain"/>
    <property type="match status" value="1"/>
</dbReference>
<feature type="domain" description="GCM" evidence="6">
    <location>
        <begin position="21"/>
        <end position="178"/>
    </location>
</feature>
<keyword evidence="1" id="KW-0217">Developmental protein</keyword>
<reference evidence="7" key="1">
    <citation type="submission" date="2020-08" db="EMBL/GenBank/DDBJ databases">
        <title>Multicomponent nature underlies the extraordinary mechanical properties of spider dragline silk.</title>
        <authorList>
            <person name="Kono N."/>
            <person name="Nakamura H."/>
            <person name="Mori M."/>
            <person name="Yoshida Y."/>
            <person name="Ohtoshi R."/>
            <person name="Malay A.D."/>
            <person name="Moran D.A.P."/>
            <person name="Tomita M."/>
            <person name="Numata K."/>
            <person name="Arakawa K."/>
        </authorList>
    </citation>
    <scope>NUCLEOTIDE SEQUENCE</scope>
</reference>
<dbReference type="InterPro" id="IPR043021">
    <property type="entry name" value="GCM_small"/>
</dbReference>
<organism evidence="7 8">
    <name type="scientific">Trichonephila inaurata madagascariensis</name>
    <dbReference type="NCBI Taxonomy" id="2747483"/>
    <lineage>
        <taxon>Eukaryota</taxon>
        <taxon>Metazoa</taxon>
        <taxon>Ecdysozoa</taxon>
        <taxon>Arthropoda</taxon>
        <taxon>Chelicerata</taxon>
        <taxon>Arachnida</taxon>
        <taxon>Araneae</taxon>
        <taxon>Araneomorphae</taxon>
        <taxon>Entelegynae</taxon>
        <taxon>Araneoidea</taxon>
        <taxon>Nephilidae</taxon>
        <taxon>Trichonephila</taxon>
        <taxon>Trichonephila inaurata</taxon>
    </lineage>
</organism>
<dbReference type="Gene3D" id="2.20.25.670">
    <property type="entry name" value="GCM domain, large subdomain"/>
    <property type="match status" value="1"/>
</dbReference>
<evidence type="ECO:0000313" key="8">
    <source>
        <dbReference type="Proteomes" id="UP000886998"/>
    </source>
</evidence>